<reference evidence="6 7" key="1">
    <citation type="submission" date="2015-11" db="EMBL/GenBank/DDBJ databases">
        <title>Genomic analysis of 38 Legionella species identifies large and diverse effector repertoires.</title>
        <authorList>
            <person name="Burstein D."/>
            <person name="Amaro F."/>
            <person name="Zusman T."/>
            <person name="Lifshitz Z."/>
            <person name="Cohen O."/>
            <person name="Gilbert J.A."/>
            <person name="Pupko T."/>
            <person name="Shuman H.A."/>
            <person name="Segal G."/>
        </authorList>
    </citation>
    <scope>NUCLEOTIDE SEQUENCE [LARGE SCALE GENOMIC DNA]</scope>
    <source>
        <strain evidence="6 7">Oak Ridge-10</strain>
    </source>
</reference>
<dbReference type="InterPro" id="IPR012310">
    <property type="entry name" value="DNA_ligase_ATP-dep_cent"/>
</dbReference>
<dbReference type="InterPro" id="IPR012340">
    <property type="entry name" value="NA-bd_OB-fold"/>
</dbReference>
<dbReference type="InterPro" id="IPR012309">
    <property type="entry name" value="DNA_ligase_ATP-dep_C"/>
</dbReference>
<dbReference type="GO" id="GO:0006310">
    <property type="term" value="P:DNA recombination"/>
    <property type="evidence" value="ECO:0007669"/>
    <property type="project" value="InterPro"/>
</dbReference>
<comment type="caution">
    <text evidence="6">The sequence shown here is derived from an EMBL/GenBank/DDBJ whole genome shotgun (WGS) entry which is preliminary data.</text>
</comment>
<gene>
    <name evidence="6" type="ORF">Loak_1251</name>
</gene>
<accession>A0A0W0X2H0</accession>
<dbReference type="Proteomes" id="UP000054858">
    <property type="component" value="Unassembled WGS sequence"/>
</dbReference>
<organism evidence="6 7">
    <name type="scientific">Legionella oakridgensis</name>
    <dbReference type="NCBI Taxonomy" id="29423"/>
    <lineage>
        <taxon>Bacteria</taxon>
        <taxon>Pseudomonadati</taxon>
        <taxon>Pseudomonadota</taxon>
        <taxon>Gammaproteobacteria</taxon>
        <taxon>Legionellales</taxon>
        <taxon>Legionellaceae</taxon>
        <taxon>Legionella</taxon>
    </lineage>
</organism>
<dbReference type="SUPFAM" id="SSF50249">
    <property type="entry name" value="Nucleic acid-binding proteins"/>
    <property type="match status" value="1"/>
</dbReference>
<evidence type="ECO:0000256" key="1">
    <source>
        <dbReference type="ARBA" id="ARBA00007572"/>
    </source>
</evidence>
<dbReference type="Pfam" id="PF01068">
    <property type="entry name" value="DNA_ligase_A_M"/>
    <property type="match status" value="1"/>
</dbReference>
<evidence type="ECO:0000256" key="3">
    <source>
        <dbReference type="ARBA" id="ARBA00022598"/>
    </source>
</evidence>
<dbReference type="GO" id="GO:0006281">
    <property type="term" value="P:DNA repair"/>
    <property type="evidence" value="ECO:0007669"/>
    <property type="project" value="InterPro"/>
</dbReference>
<dbReference type="Gene3D" id="2.40.50.140">
    <property type="entry name" value="Nucleic acid-binding proteins"/>
    <property type="match status" value="1"/>
</dbReference>
<feature type="domain" description="ATP-dependent DNA ligase family profile" evidence="5">
    <location>
        <begin position="122"/>
        <end position="213"/>
    </location>
</feature>
<dbReference type="EMBL" id="LNYP01000024">
    <property type="protein sequence ID" value="KTD38763.1"/>
    <property type="molecule type" value="Genomic_DNA"/>
</dbReference>
<dbReference type="AlphaFoldDB" id="A0A0W0X2H0"/>
<evidence type="ECO:0000313" key="7">
    <source>
        <dbReference type="Proteomes" id="UP000054858"/>
    </source>
</evidence>
<dbReference type="PANTHER" id="PTHR45674">
    <property type="entry name" value="DNA LIGASE 1/3 FAMILY MEMBER"/>
    <property type="match status" value="1"/>
</dbReference>
<keyword evidence="3" id="KW-0436">Ligase</keyword>
<proteinExistence type="inferred from homology"/>
<dbReference type="SUPFAM" id="SSF56091">
    <property type="entry name" value="DNA ligase/mRNA capping enzyme, catalytic domain"/>
    <property type="match status" value="1"/>
</dbReference>
<dbReference type="PROSITE" id="PS50160">
    <property type="entry name" value="DNA_LIGASE_A3"/>
    <property type="match status" value="1"/>
</dbReference>
<dbReference type="InterPro" id="IPR016059">
    <property type="entry name" value="DNA_ligase_ATP-dep_CS"/>
</dbReference>
<evidence type="ECO:0000313" key="6">
    <source>
        <dbReference type="EMBL" id="KTD38763.1"/>
    </source>
</evidence>
<dbReference type="GO" id="GO:0005524">
    <property type="term" value="F:ATP binding"/>
    <property type="evidence" value="ECO:0007669"/>
    <property type="project" value="InterPro"/>
</dbReference>
<comment type="catalytic activity">
    <reaction evidence="4">
        <text>ATP + (deoxyribonucleotide)n-3'-hydroxyl + 5'-phospho-(deoxyribonucleotide)m = (deoxyribonucleotide)n+m + AMP + diphosphate.</text>
        <dbReference type="EC" id="6.5.1.1"/>
    </reaction>
</comment>
<sequence>MMNKVLNDLPGKIKEKLIKKSQDDVISPMLATLTKDYFSNKDWIYERKLDGERCLLHKHGKRVKMLSRNNKEQNNFYPEISQALKEFPGNFILDCELVTFDGKITSFSRLQNRMHVKNPCEKLIRKYPVFAYVFDILYLDGYSLEELPLRKRKVILKTVFAFKGHSIRYLPHRNELGEQYLHEACSKGWEGVIAKHANSQYVRQRSRQWLKFKCGHGQEFVIGGYTQPQGQRIGFGALLLGYYQDKQLKYCGRVGTGFDDEFLEFLHHRMTSLQSDACPFTDFSESNDHITWIEPKLVAEVGFTEWTSNHKLRHPYFLGLRKDKDAKEVCREDK</sequence>
<dbReference type="InterPro" id="IPR014146">
    <property type="entry name" value="LigD_ligase_dom"/>
</dbReference>
<dbReference type="EC" id="6.5.1.1" evidence="2"/>
<evidence type="ECO:0000259" key="5">
    <source>
        <dbReference type="PROSITE" id="PS50160"/>
    </source>
</evidence>
<dbReference type="CDD" id="cd07906">
    <property type="entry name" value="Adenylation_DNA_ligase_LigD_LigC"/>
    <property type="match status" value="1"/>
</dbReference>
<dbReference type="GO" id="GO:0003910">
    <property type="term" value="F:DNA ligase (ATP) activity"/>
    <property type="evidence" value="ECO:0007669"/>
    <property type="project" value="UniProtKB-EC"/>
</dbReference>
<name>A0A0W0X2H0_9GAMM</name>
<dbReference type="InterPro" id="IPR050191">
    <property type="entry name" value="ATP-dep_DNA_ligase"/>
</dbReference>
<dbReference type="CDD" id="cd07971">
    <property type="entry name" value="OBF_DNA_ligase_LigD"/>
    <property type="match status" value="1"/>
</dbReference>
<dbReference type="NCBIfam" id="TIGR02779">
    <property type="entry name" value="NHEJ_ligase_lig"/>
    <property type="match status" value="1"/>
</dbReference>
<protein>
    <recommendedName>
        <fullName evidence="2">DNA ligase (ATP)</fullName>
        <ecNumber evidence="2">6.5.1.1</ecNumber>
    </recommendedName>
</protein>
<evidence type="ECO:0000256" key="4">
    <source>
        <dbReference type="ARBA" id="ARBA00034003"/>
    </source>
</evidence>
<evidence type="ECO:0000256" key="2">
    <source>
        <dbReference type="ARBA" id="ARBA00012727"/>
    </source>
</evidence>
<dbReference type="RefSeq" id="WP_202814053.1">
    <property type="nucleotide sequence ID" value="NZ_KV441803.1"/>
</dbReference>
<dbReference type="Gene3D" id="3.30.470.30">
    <property type="entry name" value="DNA ligase/mRNA capping enzyme"/>
    <property type="match status" value="1"/>
</dbReference>
<dbReference type="PANTHER" id="PTHR45674:SF4">
    <property type="entry name" value="DNA LIGASE 1"/>
    <property type="match status" value="1"/>
</dbReference>
<comment type="similarity">
    <text evidence="1">Belongs to the ATP-dependent DNA ligase family.</text>
</comment>
<dbReference type="Pfam" id="PF04679">
    <property type="entry name" value="DNA_ligase_A_C"/>
    <property type="match status" value="1"/>
</dbReference>
<dbReference type="PATRIC" id="fig|29423.5.peg.1309"/>
<dbReference type="PROSITE" id="PS00697">
    <property type="entry name" value="DNA_LIGASE_A1"/>
    <property type="match status" value="1"/>
</dbReference>